<dbReference type="Gene3D" id="1.20.1640.10">
    <property type="entry name" value="Multidrug efflux transporter AcrB transmembrane domain"/>
    <property type="match status" value="2"/>
</dbReference>
<feature type="transmembrane region" description="Helical" evidence="8">
    <location>
        <begin position="515"/>
        <end position="533"/>
    </location>
</feature>
<feature type="transmembrane region" description="Helical" evidence="8">
    <location>
        <begin position="308"/>
        <end position="333"/>
    </location>
</feature>
<feature type="transmembrane region" description="Helical" evidence="8">
    <location>
        <begin position="370"/>
        <end position="389"/>
    </location>
</feature>
<feature type="transmembrane region" description="Helical" evidence="8">
    <location>
        <begin position="236"/>
        <end position="258"/>
    </location>
</feature>
<proteinExistence type="inferred from homology"/>
<feature type="transmembrane region" description="Helical" evidence="8">
    <location>
        <begin position="609"/>
        <end position="634"/>
    </location>
</feature>
<keyword evidence="4 8" id="KW-0812">Transmembrane</keyword>
<evidence type="ECO:0000256" key="7">
    <source>
        <dbReference type="SAM" id="MobiDB-lite"/>
    </source>
</evidence>
<evidence type="ECO:0000256" key="3">
    <source>
        <dbReference type="ARBA" id="ARBA00022475"/>
    </source>
</evidence>
<evidence type="ECO:0000256" key="6">
    <source>
        <dbReference type="ARBA" id="ARBA00023136"/>
    </source>
</evidence>
<keyword evidence="5 8" id="KW-1133">Transmembrane helix</keyword>
<organism evidence="10 11">
    <name type="scientific">Streptacidiphilus cavernicola</name>
    <dbReference type="NCBI Taxonomy" id="3342716"/>
    <lineage>
        <taxon>Bacteria</taxon>
        <taxon>Bacillati</taxon>
        <taxon>Actinomycetota</taxon>
        <taxon>Actinomycetes</taxon>
        <taxon>Kitasatosporales</taxon>
        <taxon>Streptomycetaceae</taxon>
        <taxon>Streptacidiphilus</taxon>
    </lineage>
</organism>
<feature type="transmembrane region" description="Helical" evidence="8">
    <location>
        <begin position="172"/>
        <end position="194"/>
    </location>
</feature>
<dbReference type="InterPro" id="IPR004869">
    <property type="entry name" value="MMPL_dom"/>
</dbReference>
<dbReference type="Pfam" id="PF03176">
    <property type="entry name" value="MMPL"/>
    <property type="match status" value="2"/>
</dbReference>
<gene>
    <name evidence="10" type="ORF">ACEZDJ_18525</name>
</gene>
<accession>A0ABV6UP90</accession>
<evidence type="ECO:0000256" key="2">
    <source>
        <dbReference type="ARBA" id="ARBA00010157"/>
    </source>
</evidence>
<dbReference type="PANTHER" id="PTHR33406">
    <property type="entry name" value="MEMBRANE PROTEIN MJ1562-RELATED"/>
    <property type="match status" value="1"/>
</dbReference>
<keyword evidence="3" id="KW-1003">Cell membrane</keyword>
<comment type="similarity">
    <text evidence="2">Belongs to the resistance-nodulation-cell division (RND) (TC 2.A.6) family. MmpL subfamily.</text>
</comment>
<feature type="transmembrane region" description="Helical" evidence="8">
    <location>
        <begin position="646"/>
        <end position="669"/>
    </location>
</feature>
<comment type="subcellular location">
    <subcellularLocation>
        <location evidence="1">Cell membrane</location>
        <topology evidence="1">Multi-pass membrane protein</topology>
    </subcellularLocation>
</comment>
<dbReference type="RefSeq" id="WP_030254343.1">
    <property type="nucleotide sequence ID" value="NZ_JBHEZZ010000009.1"/>
</dbReference>
<dbReference type="InterPro" id="IPR050545">
    <property type="entry name" value="Mycobact_MmpL"/>
</dbReference>
<feature type="region of interest" description="Disordered" evidence="7">
    <location>
        <begin position="691"/>
        <end position="710"/>
    </location>
</feature>
<name>A0ABV6UP90_9ACTN</name>
<evidence type="ECO:0000256" key="8">
    <source>
        <dbReference type="SAM" id="Phobius"/>
    </source>
</evidence>
<comment type="caution">
    <text evidence="10">The sequence shown here is derived from an EMBL/GenBank/DDBJ whole genome shotgun (WGS) entry which is preliminary data.</text>
</comment>
<evidence type="ECO:0000313" key="11">
    <source>
        <dbReference type="Proteomes" id="UP001592528"/>
    </source>
</evidence>
<feature type="transmembrane region" description="Helical" evidence="8">
    <location>
        <begin position="574"/>
        <end position="597"/>
    </location>
</feature>
<feature type="transmembrane region" description="Helical" evidence="8">
    <location>
        <begin position="201"/>
        <end position="224"/>
    </location>
</feature>
<evidence type="ECO:0000259" key="9">
    <source>
        <dbReference type="PROSITE" id="PS50156"/>
    </source>
</evidence>
<sequence>MNLARRLAALPCGRRSKWVVLAAWIVLLLVLAPLAGKLTNAEDNQASSWLPGSAESTKVLNLEGRFTSTQSAPAVVLYVRDSGITAADKAKATADAASFASAPHVQGQITGPLVSQDGKALQTVVPIDMASGGWNNLTPAVDKLRATASQGDPGLTVHVTGPGGVGADQSKAFAGIDGTLLYATLGVVVVLLLLTYRSPTLWLLPLLSSGLALTAAEAVIYLLVKHAGLTVNAQSGGILVVLVIGAGTDYALLLVARYREELRRHEDRHEAMAEAMHRAGPAIIASAATVAVSMLCLLFARMNSTSGLGPVCAIGIAVALAAMVTLLPALLVICGRWIFWPVKPAFGTAEPTESGVWARVGGGISRRPRLVWIGTTLALGALALGLFSLKADGLSTAGSFTGKPDSVVGQTVLAEHFPAGSGSPVIVITTAGGAAQAQSVLGGVQGIASTNPPVVKGDLAYLTGTLSSAPDSKAAQDTVDRVRAAEHAVPGAQAKVGGNTAVQLDTKRASRHDDYLIIPIVLVVVLLILALLLRAVVAPLLLIATVVLSFATALGVSSFTFAHLFHFQGEDSSFPLFVFVFLVALGIDYNIFLMTRVREESFNRGTRGGALAGLAATGGVITSAGLILASTFGVLGTLPVVGFAEIGFAVCLGVLLDTLVVRSILVTALTMDLDRRLWWPSALGRVTAPGSVPAARGGAAALDPTSERTV</sequence>
<evidence type="ECO:0000256" key="5">
    <source>
        <dbReference type="ARBA" id="ARBA00022989"/>
    </source>
</evidence>
<feature type="domain" description="SSD" evidence="9">
    <location>
        <begin position="228"/>
        <end position="333"/>
    </location>
</feature>
<reference evidence="10 11" key="1">
    <citation type="submission" date="2024-09" db="EMBL/GenBank/DDBJ databases">
        <authorList>
            <person name="Lee S.D."/>
        </authorList>
    </citation>
    <scope>NUCLEOTIDE SEQUENCE [LARGE SCALE GENOMIC DNA]</scope>
    <source>
        <strain evidence="10 11">N1-5</strain>
    </source>
</reference>
<feature type="transmembrane region" description="Helical" evidence="8">
    <location>
        <begin position="540"/>
        <end position="562"/>
    </location>
</feature>
<dbReference type="SUPFAM" id="SSF82866">
    <property type="entry name" value="Multidrug efflux transporter AcrB transmembrane domain"/>
    <property type="match status" value="2"/>
</dbReference>
<dbReference type="InterPro" id="IPR000731">
    <property type="entry name" value="SSD"/>
</dbReference>
<evidence type="ECO:0000256" key="1">
    <source>
        <dbReference type="ARBA" id="ARBA00004651"/>
    </source>
</evidence>
<feature type="transmembrane region" description="Helical" evidence="8">
    <location>
        <begin position="279"/>
        <end position="302"/>
    </location>
</feature>
<dbReference type="PROSITE" id="PS50156">
    <property type="entry name" value="SSD"/>
    <property type="match status" value="1"/>
</dbReference>
<dbReference type="EMBL" id="JBHEZZ010000009">
    <property type="protein sequence ID" value="MFC1403288.1"/>
    <property type="molecule type" value="Genomic_DNA"/>
</dbReference>
<dbReference type="PANTHER" id="PTHR33406:SF6">
    <property type="entry name" value="MEMBRANE PROTEIN YDGH-RELATED"/>
    <property type="match status" value="1"/>
</dbReference>
<evidence type="ECO:0000313" key="10">
    <source>
        <dbReference type="EMBL" id="MFC1403288.1"/>
    </source>
</evidence>
<keyword evidence="6 8" id="KW-0472">Membrane</keyword>
<protein>
    <submittedName>
        <fullName evidence="10">MMPL family transporter</fullName>
    </submittedName>
</protein>
<dbReference type="Proteomes" id="UP001592528">
    <property type="component" value="Unassembled WGS sequence"/>
</dbReference>
<evidence type="ECO:0000256" key="4">
    <source>
        <dbReference type="ARBA" id="ARBA00022692"/>
    </source>
</evidence>
<keyword evidence="11" id="KW-1185">Reference proteome</keyword>